<feature type="domain" description="Acetyl-coenzyme A synthetase N-terminal" evidence="10">
    <location>
        <begin position="14"/>
        <end position="65"/>
    </location>
</feature>
<reference evidence="11 12" key="1">
    <citation type="submission" date="2022-08" db="EMBL/GenBank/DDBJ databases">
        <title>Algoriphagus sp. CAU 1643 isolated from mud.</title>
        <authorList>
            <person name="Kim W."/>
        </authorList>
    </citation>
    <scope>NUCLEOTIDE SEQUENCE [LARGE SCALE GENOMIC DNA]</scope>
    <source>
        <strain evidence="11 12">CAU 1643</strain>
    </source>
</reference>
<accession>A0ABT2G735</accession>
<evidence type="ECO:0000313" key="12">
    <source>
        <dbReference type="Proteomes" id="UP001206788"/>
    </source>
</evidence>
<keyword evidence="5" id="KW-0067">ATP-binding</keyword>
<dbReference type="InterPro" id="IPR045851">
    <property type="entry name" value="AMP-bd_C_sf"/>
</dbReference>
<keyword evidence="12" id="KW-1185">Reference proteome</keyword>
<evidence type="ECO:0000256" key="2">
    <source>
        <dbReference type="ARBA" id="ARBA00013275"/>
    </source>
</evidence>
<dbReference type="SUPFAM" id="SSF56801">
    <property type="entry name" value="Acetyl-CoA synthetase-like"/>
    <property type="match status" value="1"/>
</dbReference>
<dbReference type="NCBIfam" id="TIGR02188">
    <property type="entry name" value="Ac_CoA_lig_AcsA"/>
    <property type="match status" value="1"/>
</dbReference>
<evidence type="ECO:0000313" key="11">
    <source>
        <dbReference type="EMBL" id="MCS5491051.1"/>
    </source>
</evidence>
<sequence>MSDRLHTLSGYLYEYQKSVSQPEEFWARIADSFFWRKRWNKTLDWNFEKPDVKWFVNGKLNITENIFERQLFTHANQAAIIWEPNDPEEATRTLTYRELYKEVNRFANALKSKGIQKGDRVIIYMPMVPEAAVAMLACARIGAIHSVVFAGFSASALADRIQDCKAKAVLTSDGNFRGNKKIPVKAVVDEALEKVSVETVIVYQRTQQEVTMKAGRDFWWHDVVANESTENKAEEMDSEDMLFILYTSGSTGKPKGVVHTTGGYMVYTKYSFENVFQYSPGDIYWCTADIGWITGHSYIVYGPLLAGATTLMFEGVPTYPNPGRFWQIVEKHKVNQFYTAPTAIRALQAFGTEPVEGYDLSSLKVLGSVGEPINEEAWHWYHTHIGKGHCPIVDTWWQTETGGIMVSPLAGITPTKPAYATLPLPGIQLCIVDADGKELTGNGVEGNLCIKFPWPSMIRTTYGDHERCRNTYFSTYKGMYFTGDGVKRDHDGYYRILGRVDDVINVSGHRMGTAEVENAINEHPLVIESAVVGYPHEVKGQGIYAYVICDMKNRTEENLVNEIKDTVSKIIGPIAKPDKIQIVPGLPKTRSGKIMRRILRKVAEGITENMGDTSTLLDPEVVNQIIQGRK</sequence>
<proteinExistence type="inferred from homology"/>
<feature type="domain" description="AMP-binding enzyme C-terminal" evidence="9">
    <location>
        <begin position="515"/>
        <end position="593"/>
    </location>
</feature>
<comment type="similarity">
    <text evidence="1">Belongs to the ATP-dependent AMP-binding enzyme family.</text>
</comment>
<name>A0ABT2G735_9BACT</name>
<feature type="domain" description="AMP-dependent synthetase/ligase" evidence="8">
    <location>
        <begin position="67"/>
        <end position="453"/>
    </location>
</feature>
<evidence type="ECO:0000256" key="4">
    <source>
        <dbReference type="ARBA" id="ARBA00022741"/>
    </source>
</evidence>
<dbReference type="PROSITE" id="PS00455">
    <property type="entry name" value="AMP_BINDING"/>
    <property type="match status" value="1"/>
</dbReference>
<dbReference type="EMBL" id="JANWGH010000002">
    <property type="protein sequence ID" value="MCS5491051.1"/>
    <property type="molecule type" value="Genomic_DNA"/>
</dbReference>
<dbReference type="PANTHER" id="PTHR24095:SF14">
    <property type="entry name" value="ACETYL-COENZYME A SYNTHETASE 1"/>
    <property type="match status" value="1"/>
</dbReference>
<dbReference type="InterPro" id="IPR020845">
    <property type="entry name" value="AMP-binding_CS"/>
</dbReference>
<comment type="caution">
    <text evidence="11">The sequence shown here is derived from an EMBL/GenBank/DDBJ whole genome shotgun (WGS) entry which is preliminary data.</text>
</comment>
<dbReference type="Gene3D" id="3.30.300.30">
    <property type="match status" value="1"/>
</dbReference>
<dbReference type="InterPro" id="IPR042099">
    <property type="entry name" value="ANL_N_sf"/>
</dbReference>
<keyword evidence="4" id="KW-0547">Nucleotide-binding</keyword>
<dbReference type="InterPro" id="IPR025110">
    <property type="entry name" value="AMP-bd_C"/>
</dbReference>
<dbReference type="Pfam" id="PF00501">
    <property type="entry name" value="AMP-binding"/>
    <property type="match status" value="1"/>
</dbReference>
<dbReference type="Gene3D" id="3.40.50.12780">
    <property type="entry name" value="N-terminal domain of ligase-like"/>
    <property type="match status" value="1"/>
</dbReference>
<dbReference type="Proteomes" id="UP001206788">
    <property type="component" value="Unassembled WGS sequence"/>
</dbReference>
<dbReference type="Pfam" id="PF16177">
    <property type="entry name" value="ACAS_N"/>
    <property type="match status" value="1"/>
</dbReference>
<evidence type="ECO:0000256" key="5">
    <source>
        <dbReference type="ARBA" id="ARBA00022840"/>
    </source>
</evidence>
<keyword evidence="3 11" id="KW-0436">Ligase</keyword>
<evidence type="ECO:0000259" key="9">
    <source>
        <dbReference type="Pfam" id="PF13193"/>
    </source>
</evidence>
<dbReference type="RefSeq" id="WP_259414716.1">
    <property type="nucleotide sequence ID" value="NZ_JANWGH010000002.1"/>
</dbReference>
<evidence type="ECO:0000259" key="8">
    <source>
        <dbReference type="Pfam" id="PF00501"/>
    </source>
</evidence>
<dbReference type="PANTHER" id="PTHR24095">
    <property type="entry name" value="ACETYL-COENZYME A SYNTHETASE"/>
    <property type="match status" value="1"/>
</dbReference>
<dbReference type="Pfam" id="PF13193">
    <property type="entry name" value="AMP-binding_C"/>
    <property type="match status" value="1"/>
</dbReference>
<dbReference type="EC" id="6.2.1.1" evidence="2 7"/>
<dbReference type="InterPro" id="IPR011904">
    <property type="entry name" value="Ac_CoA_lig"/>
</dbReference>
<evidence type="ECO:0000256" key="3">
    <source>
        <dbReference type="ARBA" id="ARBA00022598"/>
    </source>
</evidence>
<organism evidence="11 12">
    <name type="scientific">Algoriphagus limi</name>
    <dbReference type="NCBI Taxonomy" id="2975273"/>
    <lineage>
        <taxon>Bacteria</taxon>
        <taxon>Pseudomonadati</taxon>
        <taxon>Bacteroidota</taxon>
        <taxon>Cytophagia</taxon>
        <taxon>Cytophagales</taxon>
        <taxon>Cyclobacteriaceae</taxon>
        <taxon>Algoriphagus</taxon>
    </lineage>
</organism>
<dbReference type="NCBIfam" id="NF001208">
    <property type="entry name" value="PRK00174.1"/>
    <property type="match status" value="1"/>
</dbReference>
<evidence type="ECO:0000256" key="6">
    <source>
        <dbReference type="ARBA" id="ARBA00022990"/>
    </source>
</evidence>
<protein>
    <recommendedName>
        <fullName evidence="2 7">Acetate--CoA ligase</fullName>
        <ecNumber evidence="2 7">6.2.1.1</ecNumber>
    </recommendedName>
</protein>
<evidence type="ECO:0000256" key="1">
    <source>
        <dbReference type="ARBA" id="ARBA00006432"/>
    </source>
</evidence>
<dbReference type="InterPro" id="IPR000873">
    <property type="entry name" value="AMP-dep_synth/lig_dom"/>
</dbReference>
<gene>
    <name evidence="11" type="primary">acs</name>
    <name evidence="11" type="ORF">NY014_11455</name>
</gene>
<evidence type="ECO:0000259" key="10">
    <source>
        <dbReference type="Pfam" id="PF16177"/>
    </source>
</evidence>
<dbReference type="GO" id="GO:0003987">
    <property type="term" value="F:acetate-CoA ligase activity"/>
    <property type="evidence" value="ECO:0007669"/>
    <property type="project" value="UniProtKB-EC"/>
</dbReference>
<keyword evidence="6" id="KW-0007">Acetylation</keyword>
<dbReference type="InterPro" id="IPR032387">
    <property type="entry name" value="ACAS_N"/>
</dbReference>
<evidence type="ECO:0000256" key="7">
    <source>
        <dbReference type="NCBIfam" id="TIGR02188"/>
    </source>
</evidence>
<dbReference type="CDD" id="cd05966">
    <property type="entry name" value="ACS"/>
    <property type="match status" value="1"/>
</dbReference>